<protein>
    <submittedName>
        <fullName evidence="1">Uncharacterized protein</fullName>
    </submittedName>
</protein>
<comment type="caution">
    <text evidence="1">The sequence shown here is derived from an EMBL/GenBank/DDBJ whole genome shotgun (WGS) entry which is preliminary data.</text>
</comment>
<dbReference type="AlphaFoldDB" id="A0A814BQX8"/>
<name>A0A814BQX8_9BILA</name>
<evidence type="ECO:0000313" key="3">
    <source>
        <dbReference type="Proteomes" id="UP000663829"/>
    </source>
</evidence>
<dbReference type="Proteomes" id="UP000681722">
    <property type="component" value="Unassembled WGS sequence"/>
</dbReference>
<evidence type="ECO:0000313" key="1">
    <source>
        <dbReference type="EMBL" id="CAF0931198.1"/>
    </source>
</evidence>
<organism evidence="1 3">
    <name type="scientific">Didymodactylos carnosus</name>
    <dbReference type="NCBI Taxonomy" id="1234261"/>
    <lineage>
        <taxon>Eukaryota</taxon>
        <taxon>Metazoa</taxon>
        <taxon>Spiralia</taxon>
        <taxon>Gnathifera</taxon>
        <taxon>Rotifera</taxon>
        <taxon>Eurotatoria</taxon>
        <taxon>Bdelloidea</taxon>
        <taxon>Philodinida</taxon>
        <taxon>Philodinidae</taxon>
        <taxon>Didymodactylos</taxon>
    </lineage>
</organism>
<gene>
    <name evidence="1" type="ORF">GPM918_LOCUS10191</name>
    <name evidence="2" type="ORF">SRO942_LOCUS10192</name>
</gene>
<dbReference type="EMBL" id="CAJNOQ010001983">
    <property type="protein sequence ID" value="CAF0931198.1"/>
    <property type="molecule type" value="Genomic_DNA"/>
</dbReference>
<accession>A0A814BQX8</accession>
<sequence>MQGLSRSIGPLSQSGLCAIEQLKGVPLATIRIPRFSSAHPIVPLRYIEPWRREVVNRKIISNNAYLSGIPNFEHDDSLYLNKREQLFYNVEDRERVDSKYCLPSRCTQLQPLFHEPIDRFRSSLFSRYAPSCARSLSANQTGYCQTCPKSRCNCAQKDGDYVVETALKGNKLFTYGCGEGSKK</sequence>
<dbReference type="OrthoDB" id="9972026at2759"/>
<evidence type="ECO:0000313" key="2">
    <source>
        <dbReference type="EMBL" id="CAF3709105.1"/>
    </source>
</evidence>
<dbReference type="Pfam" id="PF14983">
    <property type="entry name" value="SPMIP10-like"/>
    <property type="match status" value="1"/>
</dbReference>
<proteinExistence type="predicted"/>
<reference evidence="1" key="1">
    <citation type="submission" date="2021-02" db="EMBL/GenBank/DDBJ databases">
        <authorList>
            <person name="Nowell W R."/>
        </authorList>
    </citation>
    <scope>NUCLEOTIDE SEQUENCE</scope>
</reference>
<dbReference type="Proteomes" id="UP000663829">
    <property type="component" value="Unassembled WGS sequence"/>
</dbReference>
<dbReference type="PANTHER" id="PTHR35247:SF1">
    <property type="entry name" value="TESTIS-EXPRESSED PROTEIN 43"/>
    <property type="match status" value="1"/>
</dbReference>
<dbReference type="InterPro" id="IPR027965">
    <property type="entry name" value="SPMIP10"/>
</dbReference>
<dbReference type="PANTHER" id="PTHR35247">
    <property type="entry name" value="TESTIS-EXPRESSED PROTEIN 43"/>
    <property type="match status" value="1"/>
</dbReference>
<keyword evidence="3" id="KW-1185">Reference proteome</keyword>
<dbReference type="EMBL" id="CAJOBC010001983">
    <property type="protein sequence ID" value="CAF3709105.1"/>
    <property type="molecule type" value="Genomic_DNA"/>
</dbReference>